<dbReference type="SUPFAM" id="SSF54928">
    <property type="entry name" value="RNA-binding domain, RBD"/>
    <property type="match status" value="1"/>
</dbReference>
<evidence type="ECO:0000256" key="7">
    <source>
        <dbReference type="ARBA" id="ARBA00022990"/>
    </source>
</evidence>
<dbReference type="Gene3D" id="3.30.70.330">
    <property type="match status" value="1"/>
</dbReference>
<dbReference type="Proteomes" id="UP000198323">
    <property type="component" value="Unassembled WGS sequence"/>
</dbReference>
<feature type="region of interest" description="Disordered" evidence="12">
    <location>
        <begin position="209"/>
        <end position="255"/>
    </location>
</feature>
<comment type="function">
    <text evidence="8">Required for the binding of mRNA to ribosomes. Functions in close association with EIF4-F and EIF4-A. Binds near the 5'-terminal cap of mRNA in presence of EIF-4F and ATP. Promotes the ATPase activity and the ATP-dependent RNA unwinding activity of both EIF4-A and EIF4-F.</text>
</comment>
<dbReference type="CDD" id="cd12402">
    <property type="entry name" value="RRM_eIF4B"/>
    <property type="match status" value="1"/>
</dbReference>
<evidence type="ECO:0000313" key="15">
    <source>
        <dbReference type="Proteomes" id="UP000198323"/>
    </source>
</evidence>
<dbReference type="Pfam" id="PF00076">
    <property type="entry name" value="RRM_1"/>
    <property type="match status" value="1"/>
</dbReference>
<dbReference type="STRING" id="9009.A0A226MMZ4"/>
<dbReference type="PANTHER" id="PTHR23236:SF2">
    <property type="entry name" value="EUKARYOTIC TRANSLATION INITIATION FACTOR 4B"/>
    <property type="match status" value="1"/>
</dbReference>
<evidence type="ECO:0000256" key="2">
    <source>
        <dbReference type="ARBA" id="ARBA00022540"/>
    </source>
</evidence>
<keyword evidence="4" id="KW-0832">Ubl conjugation</keyword>
<dbReference type="PANTHER" id="PTHR23236">
    <property type="entry name" value="EUKARYOTIC TRANSLATION INITIATION FACTOR 4B/4H"/>
    <property type="match status" value="1"/>
</dbReference>
<dbReference type="SMART" id="SM00360">
    <property type="entry name" value="RRM"/>
    <property type="match status" value="1"/>
</dbReference>
<evidence type="ECO:0000313" key="14">
    <source>
        <dbReference type="EMBL" id="OXB56686.1"/>
    </source>
</evidence>
<dbReference type="InterPro" id="IPR012677">
    <property type="entry name" value="Nucleotide-bd_a/b_plait_sf"/>
</dbReference>
<proteinExistence type="predicted"/>
<evidence type="ECO:0000256" key="6">
    <source>
        <dbReference type="ARBA" id="ARBA00022917"/>
    </source>
</evidence>
<evidence type="ECO:0000256" key="3">
    <source>
        <dbReference type="ARBA" id="ARBA00022553"/>
    </source>
</evidence>
<evidence type="ECO:0000256" key="11">
    <source>
        <dbReference type="PROSITE-ProRule" id="PRU00176"/>
    </source>
</evidence>
<feature type="region of interest" description="Disordered" evidence="12">
    <location>
        <begin position="1"/>
        <end position="25"/>
    </location>
</feature>
<keyword evidence="5 11" id="KW-0694">RNA-binding</keyword>
<evidence type="ECO:0000256" key="8">
    <source>
        <dbReference type="ARBA" id="ARBA00057062"/>
    </source>
</evidence>
<keyword evidence="3" id="KW-0597">Phosphoprotein</keyword>
<dbReference type="InterPro" id="IPR000504">
    <property type="entry name" value="RRM_dom"/>
</dbReference>
<keyword evidence="15" id="KW-1185">Reference proteome</keyword>
<dbReference type="AlphaFoldDB" id="A0A226MMZ4"/>
<evidence type="ECO:0000256" key="5">
    <source>
        <dbReference type="ARBA" id="ARBA00022884"/>
    </source>
</evidence>
<keyword evidence="6" id="KW-0648">Protein biosynthesis</keyword>
<feature type="compositionally biased region" description="Low complexity" evidence="12">
    <location>
        <begin position="7"/>
        <end position="18"/>
    </location>
</feature>
<dbReference type="GO" id="GO:0003723">
    <property type="term" value="F:RNA binding"/>
    <property type="evidence" value="ECO:0007669"/>
    <property type="project" value="UniProtKB-UniRule"/>
</dbReference>
<comment type="subunit">
    <text evidence="9">Self-associates and interacts with EIF3 p170 subunit.</text>
</comment>
<sequence length="255" mass="28595">MGCRQIPGADLAAPQPAAAKKKNKKGKTLTLTDFLAEDGGSGAPTYIPKPVSWADETDDLDGDVSTAWHSNDDDVYRAPLIDRSLLPTAPRAAREPNIDRSRLPKCPPYTAFLGNLPYDVTEESIKDFFRGLNISAVRLPREPTNPERLKGFGYAEFEDIDSLFQALSLNEESLGNRRIRVDVADQAQDKDRDDRCFGRDRDRFRDSERFESDWRARPATSDSFDDFPPRRRDDAFGDSESGSDRGWHPMGHGMA</sequence>
<protein>
    <recommendedName>
        <fullName evidence="10">Eukaryotic translation initiation factor 4B</fullName>
    </recommendedName>
</protein>
<dbReference type="GO" id="GO:0005829">
    <property type="term" value="C:cytosol"/>
    <property type="evidence" value="ECO:0007669"/>
    <property type="project" value="UniProtKB-ARBA"/>
</dbReference>
<keyword evidence="2" id="KW-0396">Initiation factor</keyword>
<dbReference type="FunFam" id="3.30.70.330:FF:000163">
    <property type="entry name" value="Eukaryotic translation initiation factor 4B"/>
    <property type="match status" value="1"/>
</dbReference>
<evidence type="ECO:0000256" key="4">
    <source>
        <dbReference type="ARBA" id="ARBA00022843"/>
    </source>
</evidence>
<comment type="caution">
    <text evidence="14">The sequence shown here is derived from an EMBL/GenBank/DDBJ whole genome shotgun (WGS) entry which is preliminary data.</text>
</comment>
<dbReference type="GO" id="GO:0003743">
    <property type="term" value="F:translation initiation factor activity"/>
    <property type="evidence" value="ECO:0007669"/>
    <property type="project" value="UniProtKB-KW"/>
</dbReference>
<gene>
    <name evidence="14" type="ORF">ASZ78_006880</name>
</gene>
<accession>A0A226MMZ4</accession>
<dbReference type="EMBL" id="MCFN01000623">
    <property type="protein sequence ID" value="OXB56686.1"/>
    <property type="molecule type" value="Genomic_DNA"/>
</dbReference>
<keyword evidence="7" id="KW-0007">Acetylation</keyword>
<feature type="domain" description="RRM" evidence="13">
    <location>
        <begin position="109"/>
        <end position="186"/>
    </location>
</feature>
<evidence type="ECO:0000259" key="13">
    <source>
        <dbReference type="PROSITE" id="PS50102"/>
    </source>
</evidence>
<dbReference type="InterPro" id="IPR035979">
    <property type="entry name" value="RBD_domain_sf"/>
</dbReference>
<dbReference type="InterPro" id="IPR033107">
    <property type="entry name" value="EIF-4B_RRM"/>
</dbReference>
<evidence type="ECO:0000256" key="10">
    <source>
        <dbReference type="ARBA" id="ARBA00067321"/>
    </source>
</evidence>
<keyword evidence="1" id="KW-1017">Isopeptide bond</keyword>
<evidence type="ECO:0000256" key="9">
    <source>
        <dbReference type="ARBA" id="ARBA00062097"/>
    </source>
</evidence>
<dbReference type="PROSITE" id="PS50102">
    <property type="entry name" value="RRM"/>
    <property type="match status" value="1"/>
</dbReference>
<name>A0A226MMZ4_CALSU</name>
<evidence type="ECO:0000256" key="12">
    <source>
        <dbReference type="SAM" id="MobiDB-lite"/>
    </source>
</evidence>
<reference evidence="14 15" key="1">
    <citation type="submission" date="2016-07" db="EMBL/GenBank/DDBJ databases">
        <title>Disparate Historic Effective Population Sizes Predicted by Modern Levels of Genome Diversity for the Scaled Quail (Callipepla squamata) and the Northern Bobwhite (Colinus virginianus): Inferences from First and Second Generation Draft Genome Assemblies for Sympatric New World Quail.</title>
        <authorList>
            <person name="Oldeschulte D.L."/>
            <person name="Halley Y.A."/>
            <person name="Bhattarai E.K."/>
            <person name="Brashear W.A."/>
            <person name="Hill J."/>
            <person name="Metz R.P."/>
            <person name="Johnson C.D."/>
            <person name="Rollins D."/>
            <person name="Peterson M.J."/>
            <person name="Bickhart D.M."/>
            <person name="Decker J.E."/>
            <person name="Seabury C.M."/>
        </authorList>
    </citation>
    <scope>NUCLEOTIDE SEQUENCE [LARGE SCALE GENOMIC DNA]</scope>
    <source>
        <strain evidence="14 15">Texas</strain>
        <tissue evidence="14">Leg muscle</tissue>
    </source>
</reference>
<organism evidence="14 15">
    <name type="scientific">Callipepla squamata</name>
    <name type="common">Scaled quail</name>
    <dbReference type="NCBI Taxonomy" id="9009"/>
    <lineage>
        <taxon>Eukaryota</taxon>
        <taxon>Metazoa</taxon>
        <taxon>Chordata</taxon>
        <taxon>Craniata</taxon>
        <taxon>Vertebrata</taxon>
        <taxon>Euteleostomi</taxon>
        <taxon>Archelosauria</taxon>
        <taxon>Archosauria</taxon>
        <taxon>Dinosauria</taxon>
        <taxon>Saurischia</taxon>
        <taxon>Theropoda</taxon>
        <taxon>Coelurosauria</taxon>
        <taxon>Aves</taxon>
        <taxon>Neognathae</taxon>
        <taxon>Galloanserae</taxon>
        <taxon>Galliformes</taxon>
        <taxon>Odontophoridae</taxon>
        <taxon>Callipepla</taxon>
    </lineage>
</organism>
<dbReference type="OrthoDB" id="1748655at2759"/>
<evidence type="ECO:0000256" key="1">
    <source>
        <dbReference type="ARBA" id="ARBA00022499"/>
    </source>
</evidence>